<evidence type="ECO:0000256" key="1">
    <source>
        <dbReference type="SAM" id="Phobius"/>
    </source>
</evidence>
<dbReference type="RefSeq" id="WP_249298387.1">
    <property type="nucleotide sequence ID" value="NZ_JACRSX010000019.1"/>
</dbReference>
<feature type="transmembrane region" description="Helical" evidence="1">
    <location>
        <begin position="60"/>
        <end position="81"/>
    </location>
</feature>
<sequence length="379" mass="41928">MKDRVDEIIRETYHQGKQLSGDLNRKVLKMANEKQKENSGAFDGGNRNNRRMIGFTWQKAAVAAALVAVVLTAGAGGAYAATHYFGIQDFWGKSGSHLTEDARKLIESHPEVTMDASRKNADILDYEVDSVLCDSKYVTAIVNVNIKNPDKYLLVMDPDEMTSSVSDLGIDENADISISDYCEKKGLIPVRLHLQEKDAKDAEIVSRDVKQLSGTKGVIEVNAKRRSGKQKFQLTIQPLLMLNNSSETHYDPAIEIDVKDHSTEKSAYYVMQDQKNNPIPGTQVTLKEVKLTTTEVGSYLTAHYEEKGVSGDASASWMELCDEDGKPVSFSGMDGGRCYEAGKNEYVSEGCYESIGLPEKIYLSIGDSGEIVELTKREK</sequence>
<comment type="caution">
    <text evidence="2">The sequence shown here is derived from an EMBL/GenBank/DDBJ whole genome shotgun (WGS) entry which is preliminary data.</text>
</comment>
<organism evidence="2 3">
    <name type="scientific">Jutongia huaianensis</name>
    <dbReference type="NCBI Taxonomy" id="2763668"/>
    <lineage>
        <taxon>Bacteria</taxon>
        <taxon>Bacillati</taxon>
        <taxon>Bacillota</taxon>
        <taxon>Clostridia</taxon>
        <taxon>Lachnospirales</taxon>
        <taxon>Lachnospiraceae</taxon>
        <taxon>Jutongia</taxon>
    </lineage>
</organism>
<name>A0ABR7N3T2_9FIRM</name>
<keyword evidence="1" id="KW-0812">Transmembrane</keyword>
<evidence type="ECO:0008006" key="4">
    <source>
        <dbReference type="Google" id="ProtNLM"/>
    </source>
</evidence>
<proteinExistence type="predicted"/>
<evidence type="ECO:0000313" key="2">
    <source>
        <dbReference type="EMBL" id="MBC8563292.1"/>
    </source>
</evidence>
<reference evidence="2 3" key="1">
    <citation type="submission" date="2020-08" db="EMBL/GenBank/DDBJ databases">
        <title>Genome public.</title>
        <authorList>
            <person name="Liu C."/>
            <person name="Sun Q."/>
        </authorList>
    </citation>
    <scope>NUCLEOTIDE SEQUENCE [LARGE SCALE GENOMIC DNA]</scope>
    <source>
        <strain evidence="2 3">NSJ-37</strain>
    </source>
</reference>
<protein>
    <recommendedName>
        <fullName evidence="4">DUF4179 domain-containing protein</fullName>
    </recommendedName>
</protein>
<evidence type="ECO:0000313" key="3">
    <source>
        <dbReference type="Proteomes" id="UP000606193"/>
    </source>
</evidence>
<accession>A0ABR7N3T2</accession>
<keyword evidence="1" id="KW-1133">Transmembrane helix</keyword>
<keyword evidence="1" id="KW-0472">Membrane</keyword>
<keyword evidence="3" id="KW-1185">Reference proteome</keyword>
<gene>
    <name evidence="2" type="ORF">H8704_11765</name>
</gene>
<dbReference type="EMBL" id="JACRSX010000019">
    <property type="protein sequence ID" value="MBC8563292.1"/>
    <property type="molecule type" value="Genomic_DNA"/>
</dbReference>
<dbReference type="Proteomes" id="UP000606193">
    <property type="component" value="Unassembled WGS sequence"/>
</dbReference>